<sequence length="171" mass="19490">VLFHQFFKNNFFGTKESHSMKISIVIQKDDWHAQVAFNISRLLMAQGYYPELIMLCPVNCKTVRQLFISKKERQKKKDSLEGNYDLSIVACDNANILKQGSFESSNVVFIGVPNGTKSSSKMHAIFYGPYDAEYKNFGGELVFVNPGFGKRTLMRMGLDYYPSCGYIVHSK</sequence>
<feature type="non-terminal residue" evidence="2">
    <location>
        <position position="1"/>
    </location>
</feature>
<dbReference type="VEuPathDB" id="MicrosporidiaDB:THOM_2527"/>
<dbReference type="InParanoid" id="L7JT08"/>
<evidence type="ECO:0000313" key="2">
    <source>
        <dbReference type="EMBL" id="ELQ74613.1"/>
    </source>
</evidence>
<dbReference type="AlphaFoldDB" id="L7JT08"/>
<evidence type="ECO:0000259" key="1">
    <source>
        <dbReference type="Pfam" id="PF17019"/>
    </source>
</evidence>
<dbReference type="InterPro" id="IPR031512">
    <property type="entry name" value="DUF5096"/>
</dbReference>
<dbReference type="Pfam" id="PF17019">
    <property type="entry name" value="DUF5096"/>
    <property type="match status" value="1"/>
</dbReference>
<dbReference type="OrthoDB" id="10362842at2759"/>
<organism evidence="2 3">
    <name type="scientific">Trachipleistophora hominis</name>
    <name type="common">Microsporidian parasite</name>
    <dbReference type="NCBI Taxonomy" id="72359"/>
    <lineage>
        <taxon>Eukaryota</taxon>
        <taxon>Fungi</taxon>
        <taxon>Fungi incertae sedis</taxon>
        <taxon>Microsporidia</taxon>
        <taxon>Pleistophoridae</taxon>
        <taxon>Trachipleistophora</taxon>
    </lineage>
</organism>
<dbReference type="EMBL" id="JH994035">
    <property type="protein sequence ID" value="ELQ74613.1"/>
    <property type="molecule type" value="Genomic_DNA"/>
</dbReference>
<feature type="domain" description="DUF5096" evidence="1">
    <location>
        <begin position="5"/>
        <end position="169"/>
    </location>
</feature>
<keyword evidence="3" id="KW-1185">Reference proteome</keyword>
<gene>
    <name evidence="2" type="ORF">THOM_2527</name>
</gene>
<proteinExistence type="predicted"/>
<protein>
    <recommendedName>
        <fullName evidence="1">DUF5096 domain-containing protein</fullName>
    </recommendedName>
</protein>
<dbReference type="Proteomes" id="UP000011185">
    <property type="component" value="Unassembled WGS sequence"/>
</dbReference>
<name>L7JT08_TRAHO</name>
<dbReference type="HOGENOM" id="CLU_1566703_0_0_1"/>
<evidence type="ECO:0000313" key="3">
    <source>
        <dbReference type="Proteomes" id="UP000011185"/>
    </source>
</evidence>
<accession>L7JT08</accession>
<reference evidence="2 3" key="1">
    <citation type="journal article" date="2012" name="PLoS Pathog.">
        <title>The genome of the obligate intracellular parasite Trachipleistophora hominis: new insights into microsporidian genome dynamics and reductive evolution.</title>
        <authorList>
            <person name="Heinz E."/>
            <person name="Williams T.A."/>
            <person name="Nakjang S."/>
            <person name="Noel C.J."/>
            <person name="Swan D.C."/>
            <person name="Goldberg A.V."/>
            <person name="Harris S.R."/>
            <person name="Weinmaier T."/>
            <person name="Markert S."/>
            <person name="Becher D."/>
            <person name="Bernhardt J."/>
            <person name="Dagan T."/>
            <person name="Hacker C."/>
            <person name="Lucocq J.M."/>
            <person name="Schweder T."/>
            <person name="Rattei T."/>
            <person name="Hall N."/>
            <person name="Hirt R.P."/>
            <person name="Embley T.M."/>
        </authorList>
    </citation>
    <scope>NUCLEOTIDE SEQUENCE [LARGE SCALE GENOMIC DNA]</scope>
</reference>